<evidence type="ECO:0000256" key="3">
    <source>
        <dbReference type="ARBA" id="ARBA00022443"/>
    </source>
</evidence>
<evidence type="ECO:0000256" key="7">
    <source>
        <dbReference type="ARBA" id="ARBA00022840"/>
    </source>
</evidence>
<protein>
    <submittedName>
        <fullName evidence="14">Myosin VIIBa</fullName>
    </submittedName>
</protein>
<dbReference type="Gene3D" id="2.30.30.40">
    <property type="entry name" value="SH3 Domains"/>
    <property type="match status" value="1"/>
</dbReference>
<dbReference type="GO" id="GO:0005524">
    <property type="term" value="F:ATP binding"/>
    <property type="evidence" value="ECO:0007669"/>
    <property type="project" value="UniProtKB-UniRule"/>
</dbReference>
<dbReference type="InterPro" id="IPR000299">
    <property type="entry name" value="FERM_domain"/>
</dbReference>
<reference evidence="14" key="2">
    <citation type="submission" date="2025-09" db="UniProtKB">
        <authorList>
            <consortium name="Ensembl"/>
        </authorList>
    </citation>
    <scope>IDENTIFICATION</scope>
</reference>
<dbReference type="AlphaFoldDB" id="A0A8C5AYX3"/>
<dbReference type="SUPFAM" id="SSF50729">
    <property type="entry name" value="PH domain-like"/>
    <property type="match status" value="1"/>
</dbReference>
<dbReference type="InterPro" id="IPR038185">
    <property type="entry name" value="MyTH4_dom_sf"/>
</dbReference>
<dbReference type="GO" id="GO:0120025">
    <property type="term" value="C:plasma membrane bounded cell projection"/>
    <property type="evidence" value="ECO:0007669"/>
    <property type="project" value="UniProtKB-ARBA"/>
</dbReference>
<evidence type="ECO:0000313" key="15">
    <source>
        <dbReference type="Proteomes" id="UP000694546"/>
    </source>
</evidence>
<feature type="domain" description="MyTH4" evidence="13">
    <location>
        <begin position="527"/>
        <end position="676"/>
    </location>
</feature>
<keyword evidence="4" id="KW-0963">Cytoplasm</keyword>
<dbReference type="GO" id="GO:0003779">
    <property type="term" value="F:actin binding"/>
    <property type="evidence" value="ECO:0007669"/>
    <property type="project" value="UniProtKB-KW"/>
</dbReference>
<dbReference type="Pfam" id="PF00373">
    <property type="entry name" value="FERM_M"/>
    <property type="match status" value="1"/>
</dbReference>
<dbReference type="InterPro" id="IPR002404">
    <property type="entry name" value="IRS_PTB"/>
</dbReference>
<dbReference type="InterPro" id="IPR035963">
    <property type="entry name" value="FERM_2"/>
</dbReference>
<evidence type="ECO:0000256" key="8">
    <source>
        <dbReference type="ARBA" id="ARBA00023175"/>
    </source>
</evidence>
<proteinExistence type="inferred from homology"/>
<organism evidence="14 15">
    <name type="scientific">Gadus morhua</name>
    <name type="common">Atlantic cod</name>
    <dbReference type="NCBI Taxonomy" id="8049"/>
    <lineage>
        <taxon>Eukaryota</taxon>
        <taxon>Metazoa</taxon>
        <taxon>Chordata</taxon>
        <taxon>Craniata</taxon>
        <taxon>Vertebrata</taxon>
        <taxon>Euteleostomi</taxon>
        <taxon>Actinopterygii</taxon>
        <taxon>Neopterygii</taxon>
        <taxon>Teleostei</taxon>
        <taxon>Neoteleostei</taxon>
        <taxon>Acanthomorphata</taxon>
        <taxon>Zeiogadaria</taxon>
        <taxon>Gadariae</taxon>
        <taxon>Gadiformes</taxon>
        <taxon>Gadoidei</taxon>
        <taxon>Gadidae</taxon>
        <taxon>Gadus</taxon>
    </lineage>
</organism>
<dbReference type="GO" id="GO:0003774">
    <property type="term" value="F:cytoskeletal motor activity"/>
    <property type="evidence" value="ECO:0007669"/>
    <property type="project" value="UniProtKB-UniRule"/>
</dbReference>
<evidence type="ECO:0000313" key="14">
    <source>
        <dbReference type="Ensembl" id="ENSGMOP00000039382.1"/>
    </source>
</evidence>
<dbReference type="Gene3D" id="1.25.40.530">
    <property type="entry name" value="MyTH4 domain"/>
    <property type="match status" value="2"/>
</dbReference>
<evidence type="ECO:0000259" key="11">
    <source>
        <dbReference type="PROSITE" id="PS50002"/>
    </source>
</evidence>
<dbReference type="Pfam" id="PF02174">
    <property type="entry name" value="IRS"/>
    <property type="match status" value="1"/>
</dbReference>
<dbReference type="PANTHER" id="PTHR22692:SF24">
    <property type="entry name" value="MYOSIN VIIB"/>
    <property type="match status" value="1"/>
</dbReference>
<dbReference type="SMART" id="SM00139">
    <property type="entry name" value="MyTH4"/>
    <property type="match status" value="2"/>
</dbReference>
<sequence length="997" mass="113501">MTALEKLHIIVGYAIVRRDLRDEIYCQICKQLEGNNNKNSYYRGWILLSLCLGIFPPTEKFIKYLQSFIRSGPGGYGPYCVERLKRTASNGVRGEPPSWLELQATKTKKRMTVTLTLMDGRTISVPVDSASTSGEICQMLSQKVQLKDSFGFSVYVALYEKVWALGSGREHVMDAISQCEQEVRRKGGQEQHAPWRLYFRKEVFAPWHNCKDDAVSTELIYRQVIRGLKFGEYQCRKEDDYVELTTKHLYIQHGRAGAAEQVKAAVQDAISSSLLEAKPEDKWIQMVNTAHTQVGLRSTRHARPTDVVEYARKNWPMFFSRFFEVVKVSGPALAKSRFIVAINWTGITFLDERERRLVELSYPEVTGVNTVRWEEPQGVVSTVSGAMTEDLAALVLVFLAGLRERSQYGVALKDASSPDDATLLSFKKGELLELLKDKEFSLERGWLKARNDRTGKSGAVPAEALLILPTLSKPTNQVMVPHLYLSYQNHLPTANTITITEPPLQPTKDVNRQVMSKNAGPERLWVHSREPLRLPLLRRLANNADHSTKACLAFTYILPYMGDYPTKQSQSSLELTDQIFGAATQNEALRDEIYCQIMKQMTSNNNRFSLEQGWQLLWLCCGLFPPGPQLSKHAQRFLESRERQPLAADCLKRLQSSRRTDPRKLPPHQVEVEAIQQNSIQIFHKIHFPNDTEDVMEVATSTRVRDLVQSISEKLGLISADGFSVFVKTPDTVLSLNEADYFFDSLRQITDWSKNAKRVNEVGGPVSVSYMVFFMRKLWYNVIPGRDLEADLIFHYPQELPKYMRGYHVVTKEEMVHIGALLFRIKTGGDSKQLAVLPKLLKEILPADQIKAFSENEWKKTISAAYNKQAEMTSEEAMLEFLKAVYRWQTFGAAFFDVKQTSDRTFPDIVRIAISKTGVAIIHPKTKEVLATHAFNRIASWCSGSTYFHMTLGSLVQGSKFLCETSLGYKMDDLIGSYVNMYLREQKAGQRQQRFNM</sequence>
<keyword evidence="8" id="KW-0505">Motor protein</keyword>
<evidence type="ECO:0000256" key="1">
    <source>
        <dbReference type="ARBA" id="ARBA00004496"/>
    </source>
</evidence>
<dbReference type="SMART" id="SM00295">
    <property type="entry name" value="B41"/>
    <property type="match status" value="2"/>
</dbReference>
<dbReference type="Gene3D" id="3.10.20.90">
    <property type="entry name" value="Phosphatidylinositol 3-kinase Catalytic Subunit, Chain A, domain 1"/>
    <property type="match status" value="2"/>
</dbReference>
<dbReference type="Gene3D" id="1.20.80.10">
    <property type="match status" value="2"/>
</dbReference>
<dbReference type="GO" id="GO:0005737">
    <property type="term" value="C:cytoplasm"/>
    <property type="evidence" value="ECO:0007669"/>
    <property type="project" value="UniProtKB-SubCell"/>
</dbReference>
<evidence type="ECO:0000256" key="4">
    <source>
        <dbReference type="ARBA" id="ARBA00022490"/>
    </source>
</evidence>
<dbReference type="CDD" id="cd14473">
    <property type="entry name" value="FERM_B-lobe"/>
    <property type="match status" value="2"/>
</dbReference>
<keyword evidence="3 10" id="KW-0728">SH3 domain</keyword>
<evidence type="ECO:0000256" key="2">
    <source>
        <dbReference type="ARBA" id="ARBA00008314"/>
    </source>
</evidence>
<dbReference type="SUPFAM" id="SSF50044">
    <property type="entry name" value="SH3-domain"/>
    <property type="match status" value="1"/>
</dbReference>
<dbReference type="InterPro" id="IPR001452">
    <property type="entry name" value="SH3_domain"/>
</dbReference>
<evidence type="ECO:0000259" key="13">
    <source>
        <dbReference type="PROSITE" id="PS51016"/>
    </source>
</evidence>
<dbReference type="Gene3D" id="2.30.29.30">
    <property type="entry name" value="Pleckstrin-homology domain (PH domain)/Phosphotyrosine-binding domain (PTB)"/>
    <property type="match status" value="2"/>
</dbReference>
<dbReference type="PROSITE" id="PS50057">
    <property type="entry name" value="FERM_3"/>
    <property type="match status" value="2"/>
</dbReference>
<evidence type="ECO:0000256" key="6">
    <source>
        <dbReference type="ARBA" id="ARBA00022741"/>
    </source>
</evidence>
<dbReference type="SMART" id="SM00326">
    <property type="entry name" value="SH3"/>
    <property type="match status" value="1"/>
</dbReference>
<dbReference type="CDD" id="cd13198">
    <property type="entry name" value="FERM_C1_MyoVII"/>
    <property type="match status" value="1"/>
</dbReference>
<dbReference type="InterPro" id="IPR014352">
    <property type="entry name" value="FERM/acyl-CoA-bd_prot_sf"/>
</dbReference>
<comment type="similarity">
    <text evidence="2">Belongs to the TRAFAC class myosin-kinesin ATPase superfamily. Myosin family.</text>
</comment>
<evidence type="ECO:0000259" key="12">
    <source>
        <dbReference type="PROSITE" id="PS50057"/>
    </source>
</evidence>
<evidence type="ECO:0000256" key="10">
    <source>
        <dbReference type="PROSITE-ProRule" id="PRU00192"/>
    </source>
</evidence>
<dbReference type="InterPro" id="IPR029071">
    <property type="entry name" value="Ubiquitin-like_domsf"/>
</dbReference>
<feature type="domain" description="FERM" evidence="12">
    <location>
        <begin position="111"/>
        <end position="438"/>
    </location>
</feature>
<dbReference type="InterPro" id="IPR019749">
    <property type="entry name" value="Band_41_domain"/>
</dbReference>
<feature type="domain" description="FERM" evidence="12">
    <location>
        <begin position="682"/>
        <end position="986"/>
    </location>
</feature>
<evidence type="ECO:0000256" key="5">
    <source>
        <dbReference type="ARBA" id="ARBA00022737"/>
    </source>
</evidence>
<dbReference type="SUPFAM" id="SSF47031">
    <property type="entry name" value="Second domain of FERM"/>
    <property type="match status" value="2"/>
</dbReference>
<keyword evidence="15" id="KW-1185">Reference proteome</keyword>
<dbReference type="SUPFAM" id="SSF54236">
    <property type="entry name" value="Ubiquitin-like"/>
    <property type="match status" value="2"/>
</dbReference>
<dbReference type="GeneTree" id="ENSGT00940000157247"/>
<keyword evidence="5" id="KW-0677">Repeat</keyword>
<comment type="subcellular location">
    <subcellularLocation>
        <location evidence="1">Cytoplasm</location>
    </subcellularLocation>
</comment>
<keyword evidence="6" id="KW-0547">Nucleotide-binding</keyword>
<dbReference type="Pfam" id="PF21989">
    <property type="entry name" value="RA_2"/>
    <property type="match status" value="2"/>
</dbReference>
<name>A0A8C5AYX3_GADMO</name>
<dbReference type="InterPro" id="IPR041793">
    <property type="entry name" value="MyoVII_FERM_C1"/>
</dbReference>
<dbReference type="InterPro" id="IPR051567">
    <property type="entry name" value="Unconventional_Myosin_ATPase"/>
</dbReference>
<dbReference type="Pfam" id="PF00018">
    <property type="entry name" value="SH3_1"/>
    <property type="match status" value="1"/>
</dbReference>
<dbReference type="PANTHER" id="PTHR22692">
    <property type="entry name" value="MYOSIN VII, XV"/>
    <property type="match status" value="1"/>
</dbReference>
<dbReference type="PROSITE" id="PS51016">
    <property type="entry name" value="MYTH4"/>
    <property type="match status" value="2"/>
</dbReference>
<dbReference type="CDD" id="cd17093">
    <property type="entry name" value="FERM2_F1_Myosin-VII"/>
    <property type="match status" value="1"/>
</dbReference>
<dbReference type="InterPro" id="IPR000857">
    <property type="entry name" value="MyTH4_dom"/>
</dbReference>
<dbReference type="InterPro" id="IPR036028">
    <property type="entry name" value="SH3-like_dom_sf"/>
</dbReference>
<dbReference type="GO" id="GO:0016459">
    <property type="term" value="C:myosin complex"/>
    <property type="evidence" value="ECO:0007669"/>
    <property type="project" value="UniProtKB-KW"/>
</dbReference>
<evidence type="ECO:0000256" key="9">
    <source>
        <dbReference type="ARBA" id="ARBA00023203"/>
    </source>
</evidence>
<feature type="domain" description="SH3" evidence="11">
    <location>
        <begin position="404"/>
        <end position="470"/>
    </location>
</feature>
<dbReference type="Proteomes" id="UP000694546">
    <property type="component" value="Chromosome 12"/>
</dbReference>
<dbReference type="InterPro" id="IPR019748">
    <property type="entry name" value="FERM_central"/>
</dbReference>
<dbReference type="InterPro" id="IPR041794">
    <property type="entry name" value="MyoVII_FERM_C2"/>
</dbReference>
<dbReference type="Pfam" id="PF00784">
    <property type="entry name" value="MyTH4"/>
    <property type="match status" value="2"/>
</dbReference>
<dbReference type="Ensembl" id="ENSGMOT00000063742.1">
    <property type="protein sequence ID" value="ENSGMOP00000039382.1"/>
    <property type="gene ID" value="ENSGMOG00000019141.2"/>
</dbReference>
<keyword evidence="9" id="KW-0009">Actin-binding</keyword>
<dbReference type="CDD" id="cd17092">
    <property type="entry name" value="FERM1_F1_Myosin-VII"/>
    <property type="match status" value="1"/>
</dbReference>
<reference evidence="14" key="1">
    <citation type="submission" date="2025-08" db="UniProtKB">
        <authorList>
            <consortium name="Ensembl"/>
        </authorList>
    </citation>
    <scope>IDENTIFICATION</scope>
</reference>
<keyword evidence="7" id="KW-0067">ATP-binding</keyword>
<dbReference type="InterPro" id="IPR011993">
    <property type="entry name" value="PH-like_dom_sf"/>
</dbReference>
<dbReference type="CDD" id="cd13199">
    <property type="entry name" value="FERM_C2_MyoVII"/>
    <property type="match status" value="1"/>
</dbReference>
<feature type="domain" description="MyTH4" evidence="13">
    <location>
        <begin position="1"/>
        <end position="106"/>
    </location>
</feature>
<accession>A0A8C5AYX3</accession>
<dbReference type="PROSITE" id="PS50002">
    <property type="entry name" value="SH3"/>
    <property type="match status" value="1"/>
</dbReference>
<dbReference type="Pfam" id="PF21998">
    <property type="entry name" value="FERM_C1_MyoVII"/>
    <property type="match status" value="1"/>
</dbReference>